<evidence type="ECO:0000313" key="1">
    <source>
        <dbReference type="EMBL" id="MDR6233583.1"/>
    </source>
</evidence>
<dbReference type="Gene3D" id="1.10.287.950">
    <property type="entry name" value="Methyl-accepting chemotaxis protein"/>
    <property type="match status" value="1"/>
</dbReference>
<comment type="caution">
    <text evidence="1">The sequence shown here is derived from an EMBL/GenBank/DDBJ whole genome shotgun (WGS) entry which is preliminary data.</text>
</comment>
<dbReference type="SUPFAM" id="SSF58104">
    <property type="entry name" value="Methyl-accepting chemotaxis protein (MCP) signaling domain"/>
    <property type="match status" value="1"/>
</dbReference>
<reference evidence="1" key="1">
    <citation type="submission" date="2023-08" db="EMBL/GenBank/DDBJ databases">
        <title>Functional and genomic diversity of the sorghum phyllosphere microbiome.</title>
        <authorList>
            <person name="Shade A."/>
        </authorList>
    </citation>
    <scope>NUCLEOTIDE SEQUENCE</scope>
    <source>
        <strain evidence="1">SORGH_AS_0201</strain>
    </source>
</reference>
<dbReference type="AlphaFoldDB" id="A0AAJ2BG23"/>
<protein>
    <submittedName>
        <fullName evidence="1">Methyl-accepting chemotaxis protein</fullName>
    </submittedName>
</protein>
<sequence length="135" mass="14541">MRLPRELNFIGQLRGLAFGLNATDSLDPASQPASLNLTRSVVREERQAVEELEQGLGLLAQQAETDQVATAITEMTASVADMASNTEDINRNTTGIRSSTVQVLSRIESDASTAERLAGLSQDLRSVVSRLRLSA</sequence>
<dbReference type="Proteomes" id="UP001268036">
    <property type="component" value="Unassembled WGS sequence"/>
</dbReference>
<accession>A0AAJ2BG23</accession>
<dbReference type="EMBL" id="JAVJAF010000001">
    <property type="protein sequence ID" value="MDR6233583.1"/>
    <property type="molecule type" value="Genomic_DNA"/>
</dbReference>
<gene>
    <name evidence="1" type="ORF">QE440_001324</name>
</gene>
<name>A0AAJ2BG23_9PSED</name>
<evidence type="ECO:0000313" key="2">
    <source>
        <dbReference type="Proteomes" id="UP001268036"/>
    </source>
</evidence>
<proteinExistence type="predicted"/>
<dbReference type="RefSeq" id="WP_309756633.1">
    <property type="nucleotide sequence ID" value="NZ_JAVJAF010000001.1"/>
</dbReference>
<organism evidence="1 2">
    <name type="scientific">Pseudomonas oryzihabitans</name>
    <dbReference type="NCBI Taxonomy" id="47885"/>
    <lineage>
        <taxon>Bacteria</taxon>
        <taxon>Pseudomonadati</taxon>
        <taxon>Pseudomonadota</taxon>
        <taxon>Gammaproteobacteria</taxon>
        <taxon>Pseudomonadales</taxon>
        <taxon>Pseudomonadaceae</taxon>
        <taxon>Pseudomonas</taxon>
    </lineage>
</organism>